<dbReference type="EMBL" id="JAVDYG010000001">
    <property type="protein sequence ID" value="MDR7361996.1"/>
    <property type="molecule type" value="Genomic_DNA"/>
</dbReference>
<dbReference type="Proteomes" id="UP001183648">
    <property type="component" value="Unassembled WGS sequence"/>
</dbReference>
<name>A0ABU2BTQ2_9ACTN</name>
<evidence type="ECO:0000313" key="4">
    <source>
        <dbReference type="EMBL" id="MDR7361996.1"/>
    </source>
</evidence>
<dbReference type="PANTHER" id="PTHR43318:SF1">
    <property type="entry name" value="POLYSACCHARIDE BIOSYNTHESIS PROTEIN EPSC-RELATED"/>
    <property type="match status" value="1"/>
</dbReference>
<feature type="domain" description="Polysaccharide biosynthesis protein CapD-like" evidence="3">
    <location>
        <begin position="251"/>
        <end position="518"/>
    </location>
</feature>
<dbReference type="Pfam" id="PF13727">
    <property type="entry name" value="CoA_binding_3"/>
    <property type="match status" value="1"/>
</dbReference>
<dbReference type="CDD" id="cd05237">
    <property type="entry name" value="UDP_invert_4-6DH_SDR_e"/>
    <property type="match status" value="1"/>
</dbReference>
<feature type="transmembrane region" description="Helical" evidence="2">
    <location>
        <begin position="68"/>
        <end position="88"/>
    </location>
</feature>
<keyword evidence="2" id="KW-0812">Transmembrane</keyword>
<dbReference type="PANTHER" id="PTHR43318">
    <property type="entry name" value="UDP-N-ACETYLGLUCOSAMINE 4,6-DEHYDRATASE"/>
    <property type="match status" value="1"/>
</dbReference>
<sequence length="583" mass="62236">MAPWGMLVFFAVVATCGHLALGSTFKLQQGRYQIGALEELMVLSLVATTVGGALTVANLIGHRLVPGTVPPVATILALLMMCWVRGFYRSAADLDFRPARGAVDAGARRVIVFGAGNAGRQLITSMLRDPAAAWRPVALLDDDQSLRHRRIRGVRVLGGREALADTARRHEADALVIAIPSARADLVRELQDLGLEAGVAVKVLPATAELMNAGRVEISDIRDIEVTDLLGRHQIDTDIEAVAGYLTGKRVLVTGAGGSIGSELCRQIAKFGPDELIMLDRDESALHAVQLSIYGKAMLDSDDVVLADIRDSLFIDTLFEQRKPHVVFHAAALKHLPMLEQYPGEAIKTNVWGTLSILEAAKAHGVERFVNISTDKAANPCSVLGYSKRLAEGLTAAIAPQADGTYLSVRFGNVLGSRGSVLTAFAAQIANGGPVTVTDPSVTRYFMTVQEAVQLVIQAAAIGRDGEALVLDMGEPVSIDGVARQLIDLSGKDVEVVYTGLREGEKMHEELWGDGEPDLRPAHPLVSHTPVPAFAPTIARELDPWASKREVIAEFRKHATSLSVRIPGQRAASPASQSVGAGA</sequence>
<comment type="caution">
    <text evidence="4">The sequence shown here is derived from an EMBL/GenBank/DDBJ whole genome shotgun (WGS) entry which is preliminary data.</text>
</comment>
<keyword evidence="2" id="KW-0472">Membrane</keyword>
<dbReference type="InterPro" id="IPR036291">
    <property type="entry name" value="NAD(P)-bd_dom_sf"/>
</dbReference>
<evidence type="ECO:0000256" key="1">
    <source>
        <dbReference type="ARBA" id="ARBA00007430"/>
    </source>
</evidence>
<proteinExistence type="inferred from homology"/>
<dbReference type="RefSeq" id="WP_344116719.1">
    <property type="nucleotide sequence ID" value="NZ_BAAAPS010000008.1"/>
</dbReference>
<comment type="similarity">
    <text evidence="1">Belongs to the polysaccharide synthase family.</text>
</comment>
<accession>A0ABU2BTQ2</accession>
<reference evidence="4 5" key="1">
    <citation type="submission" date="2023-07" db="EMBL/GenBank/DDBJ databases">
        <title>Sequencing the genomes of 1000 actinobacteria strains.</title>
        <authorList>
            <person name="Klenk H.-P."/>
        </authorList>
    </citation>
    <scope>NUCLEOTIDE SEQUENCE [LARGE SCALE GENOMIC DNA]</scope>
    <source>
        <strain evidence="4 5">DSM 19426</strain>
    </source>
</reference>
<dbReference type="InterPro" id="IPR003869">
    <property type="entry name" value="Polysac_CapD-like"/>
</dbReference>
<evidence type="ECO:0000313" key="5">
    <source>
        <dbReference type="Proteomes" id="UP001183648"/>
    </source>
</evidence>
<dbReference type="Pfam" id="PF02719">
    <property type="entry name" value="Polysacc_synt_2"/>
    <property type="match status" value="1"/>
</dbReference>
<dbReference type="InterPro" id="IPR051203">
    <property type="entry name" value="Polysaccharide_Synthase-Rel"/>
</dbReference>
<protein>
    <submittedName>
        <fullName evidence="4">FlaA1/EpsC-like NDP-sugar epimerase</fullName>
    </submittedName>
</protein>
<organism evidence="4 5">
    <name type="scientific">Nocardioides marmoribigeumensis</name>
    <dbReference type="NCBI Taxonomy" id="433649"/>
    <lineage>
        <taxon>Bacteria</taxon>
        <taxon>Bacillati</taxon>
        <taxon>Actinomycetota</taxon>
        <taxon>Actinomycetes</taxon>
        <taxon>Propionibacteriales</taxon>
        <taxon>Nocardioidaceae</taxon>
        <taxon>Nocardioides</taxon>
    </lineage>
</organism>
<feature type="transmembrane region" description="Helical" evidence="2">
    <location>
        <begin position="41"/>
        <end position="61"/>
    </location>
</feature>
<dbReference type="SUPFAM" id="SSF51735">
    <property type="entry name" value="NAD(P)-binding Rossmann-fold domains"/>
    <property type="match status" value="2"/>
</dbReference>
<gene>
    <name evidence="4" type="ORF">J2S63_001549</name>
</gene>
<keyword evidence="5" id="KW-1185">Reference proteome</keyword>
<evidence type="ECO:0000256" key="2">
    <source>
        <dbReference type="SAM" id="Phobius"/>
    </source>
</evidence>
<dbReference type="Gene3D" id="3.40.50.720">
    <property type="entry name" value="NAD(P)-binding Rossmann-like Domain"/>
    <property type="match status" value="2"/>
</dbReference>
<keyword evidence="2" id="KW-1133">Transmembrane helix</keyword>
<evidence type="ECO:0000259" key="3">
    <source>
        <dbReference type="Pfam" id="PF02719"/>
    </source>
</evidence>